<dbReference type="EC" id="2.4.2.-" evidence="6"/>
<evidence type="ECO:0000256" key="6">
    <source>
        <dbReference type="RuleBase" id="RU362114"/>
    </source>
</evidence>
<protein>
    <recommendedName>
        <fullName evidence="6">Poly [ADP-ribose] polymerase</fullName>
        <shortName evidence="6">PARP</shortName>
        <ecNumber evidence="6">2.4.2.-</ecNumber>
    </recommendedName>
</protein>
<evidence type="ECO:0000256" key="5">
    <source>
        <dbReference type="ARBA" id="ARBA00023242"/>
    </source>
</evidence>
<evidence type="ECO:0000259" key="7">
    <source>
        <dbReference type="PROSITE" id="PS51059"/>
    </source>
</evidence>
<keyword evidence="4 6" id="KW-0520">NAD</keyword>
<evidence type="ECO:0000256" key="4">
    <source>
        <dbReference type="ARBA" id="ARBA00023027"/>
    </source>
</evidence>
<dbReference type="CDD" id="cd01439">
    <property type="entry name" value="TCCD_inducible_PARP_like"/>
    <property type="match status" value="1"/>
</dbReference>
<evidence type="ECO:0000256" key="1">
    <source>
        <dbReference type="ARBA" id="ARBA00004123"/>
    </source>
</evidence>
<dbReference type="GO" id="GO:0005634">
    <property type="term" value="C:nucleus"/>
    <property type="evidence" value="ECO:0007669"/>
    <property type="project" value="UniProtKB-SubCell"/>
</dbReference>
<dbReference type="PROSITE" id="PS51059">
    <property type="entry name" value="PARP_CATALYTIC"/>
    <property type="match status" value="1"/>
</dbReference>
<name>A0A2C9JK09_BIOGL</name>
<dbReference type="InterPro" id="IPR012317">
    <property type="entry name" value="Poly(ADP-ribose)pol_cat_dom"/>
</dbReference>
<evidence type="ECO:0000256" key="3">
    <source>
        <dbReference type="ARBA" id="ARBA00022679"/>
    </source>
</evidence>
<dbReference type="InterPro" id="IPR052056">
    <property type="entry name" value="Mono-ARTD/PARP"/>
</dbReference>
<keyword evidence="2 6" id="KW-0328">Glycosyltransferase</keyword>
<keyword evidence="3 6" id="KW-0808">Transferase</keyword>
<dbReference type="VEuPathDB" id="VectorBase:BGLAX_039129"/>
<gene>
    <name evidence="8" type="primary">106074346</name>
</gene>
<keyword evidence="5" id="KW-0539">Nucleus</keyword>
<dbReference type="VEuPathDB" id="VectorBase:BGLB003587"/>
<dbReference type="Proteomes" id="UP000076420">
    <property type="component" value="Unassembled WGS sequence"/>
</dbReference>
<dbReference type="Gene3D" id="3.90.228.10">
    <property type="match status" value="1"/>
</dbReference>
<dbReference type="KEGG" id="bgt:106074346"/>
<evidence type="ECO:0000256" key="2">
    <source>
        <dbReference type="ARBA" id="ARBA00022676"/>
    </source>
</evidence>
<dbReference type="GO" id="GO:0005737">
    <property type="term" value="C:cytoplasm"/>
    <property type="evidence" value="ECO:0007669"/>
    <property type="project" value="TreeGrafter"/>
</dbReference>
<dbReference type="GO" id="GO:0003714">
    <property type="term" value="F:transcription corepressor activity"/>
    <property type="evidence" value="ECO:0007669"/>
    <property type="project" value="TreeGrafter"/>
</dbReference>
<evidence type="ECO:0000313" key="8">
    <source>
        <dbReference type="EnsemblMetazoa" id="BGLB003587-PB"/>
    </source>
</evidence>
<dbReference type="PANTHER" id="PTHR14453">
    <property type="entry name" value="PARP/ZINC FINGER CCCH TYPE DOMAIN CONTAINING PROTEIN"/>
    <property type="match status" value="1"/>
</dbReference>
<sequence length="225" mass="25570">MEIDFRKLKAYLIDENDQEADQYDIKRQDLTKEGEPLPKEWSPMKDDENVKIVELKASAAQYKTVEQHVKNTQGNVQIKKILRIQNKTLYQQYAVKKRDLEHHNPKGHTNELQLFHGTGAVAVPQINENGFNRSYCGVNGTMYGKGVYFHKMASYSVGYAKPPDGNNNHHLYLARVLVGVSTPANSSMAVLPIKSGSRPFDSAVHGDIYVIFHDTQAYPEYLIIF</sequence>
<proteinExistence type="predicted"/>
<evidence type="ECO:0000313" key="9">
    <source>
        <dbReference type="Proteomes" id="UP000076420"/>
    </source>
</evidence>
<comment type="subcellular location">
    <subcellularLocation>
        <location evidence="1">Nucleus</location>
    </subcellularLocation>
</comment>
<feature type="domain" description="PARP catalytic" evidence="7">
    <location>
        <begin position="35"/>
        <end position="225"/>
    </location>
</feature>
<dbReference type="GO" id="GO:0010629">
    <property type="term" value="P:negative regulation of gene expression"/>
    <property type="evidence" value="ECO:0007669"/>
    <property type="project" value="TreeGrafter"/>
</dbReference>
<dbReference type="GO" id="GO:0003950">
    <property type="term" value="F:NAD+ poly-ADP-ribosyltransferase activity"/>
    <property type="evidence" value="ECO:0007669"/>
    <property type="project" value="UniProtKB-UniRule"/>
</dbReference>
<reference evidence="8" key="1">
    <citation type="submission" date="2020-05" db="UniProtKB">
        <authorList>
            <consortium name="EnsemblMetazoa"/>
        </authorList>
    </citation>
    <scope>IDENTIFICATION</scope>
    <source>
        <strain evidence="8">BB02</strain>
    </source>
</reference>
<dbReference type="AlphaFoldDB" id="A0A2C9JK09"/>
<dbReference type="PANTHER" id="PTHR14453:SF67">
    <property type="entry name" value="POLY [ADP-RIBOSE] POLYMERASE"/>
    <property type="match status" value="1"/>
</dbReference>
<dbReference type="SUPFAM" id="SSF56399">
    <property type="entry name" value="ADP-ribosylation"/>
    <property type="match status" value="1"/>
</dbReference>
<dbReference type="EnsemblMetazoa" id="BGLB003587-RB">
    <property type="protein sequence ID" value="BGLB003587-PB"/>
    <property type="gene ID" value="BGLB003587"/>
</dbReference>
<organism evidence="8 9">
    <name type="scientific">Biomphalaria glabrata</name>
    <name type="common">Bloodfluke planorb</name>
    <name type="synonym">Freshwater snail</name>
    <dbReference type="NCBI Taxonomy" id="6526"/>
    <lineage>
        <taxon>Eukaryota</taxon>
        <taxon>Metazoa</taxon>
        <taxon>Spiralia</taxon>
        <taxon>Lophotrochozoa</taxon>
        <taxon>Mollusca</taxon>
        <taxon>Gastropoda</taxon>
        <taxon>Heterobranchia</taxon>
        <taxon>Euthyneura</taxon>
        <taxon>Panpulmonata</taxon>
        <taxon>Hygrophila</taxon>
        <taxon>Lymnaeoidea</taxon>
        <taxon>Planorbidae</taxon>
        <taxon>Biomphalaria</taxon>
    </lineage>
</organism>
<dbReference type="Pfam" id="PF00644">
    <property type="entry name" value="PARP"/>
    <property type="match status" value="1"/>
</dbReference>
<accession>A0A2C9JK09</accession>